<dbReference type="SFLD" id="SFLDF00303">
    <property type="entry name" value="hopanoid_C2-methyltransferase"/>
    <property type="match status" value="1"/>
</dbReference>
<dbReference type="InterPro" id="IPR034530">
    <property type="entry name" value="HpnP-like"/>
</dbReference>
<evidence type="ECO:0000256" key="1">
    <source>
        <dbReference type="ARBA" id="ARBA00001966"/>
    </source>
</evidence>
<gene>
    <name evidence="8" type="ORF">ENR47_12650</name>
</gene>
<dbReference type="InterPro" id="IPR006638">
    <property type="entry name" value="Elp3/MiaA/NifB-like_rSAM"/>
</dbReference>
<dbReference type="PANTHER" id="PTHR43409">
    <property type="entry name" value="ANAEROBIC MAGNESIUM-PROTOPORPHYRIN IX MONOMETHYL ESTER CYCLASE-RELATED"/>
    <property type="match status" value="1"/>
</dbReference>
<evidence type="ECO:0000256" key="2">
    <source>
        <dbReference type="ARBA" id="ARBA00022691"/>
    </source>
</evidence>
<dbReference type="InterPro" id="IPR034466">
    <property type="entry name" value="Methyltransferase_Class_B"/>
</dbReference>
<dbReference type="GO" id="GO:0003824">
    <property type="term" value="F:catalytic activity"/>
    <property type="evidence" value="ECO:0007669"/>
    <property type="project" value="InterPro"/>
</dbReference>
<sequence>MKALLLWPLMPNSFWSYQETLDMAGLRSTNPPLGLITVAALLPPAWEIRFCDRNVRYETEEDWEWCDLVIISAMIIQKQDFYSLIQKSLALGKKVAVGGPYPTSYPEVAIEAGAQYLILDEGECTIPLFVEAIERGDESGIFRSAEKPDVTETPIARYDLLDLNAYLAITVQFSRGCPFQCEFCDIINLYGRKPRTKTPEQMLQEFETLYHLGWRRYIFVVDDNFIGNTRNAKVFLRELIPWMEAHRYPFKLVTEASLNLAEDDELIELMVKAGFVLVFMGIETPDVDSLVGINKMQNTRKALIDSCHKITRAGLQIMSGFIMGFDNEQPGAGDRIRDFIQDTGIPQGQFSLLQALQNTAMWNRLKQEGRLKDGLGTFHQGAIMNFVPTRPVEEITREYIDAFWEIYSPESYLQRTFRHFMMMSGWRGKSDRPITSEEWQLFWKLLWRQGVVRSVRFRFWWQLVVIALRKPRLLSEYLATLGIGEHFFNYRYDVRAQLEKQLETLKQAHLKRVEEDADRETTTSSPELTIPMR</sequence>
<dbReference type="PANTHER" id="PTHR43409:SF3">
    <property type="entry name" value="HYPOTHETICAL METHYLTRANSFERASE"/>
    <property type="match status" value="1"/>
</dbReference>
<dbReference type="SFLD" id="SFLDG01123">
    <property type="entry name" value="methyltransferase_(Class_B)"/>
    <property type="match status" value="1"/>
</dbReference>
<dbReference type="GO" id="GO:0005829">
    <property type="term" value="C:cytosol"/>
    <property type="evidence" value="ECO:0007669"/>
    <property type="project" value="TreeGrafter"/>
</dbReference>
<dbReference type="Pfam" id="PF13282">
    <property type="entry name" value="DUF4070"/>
    <property type="match status" value="1"/>
</dbReference>
<comment type="cofactor">
    <cofactor evidence="1">
        <name>[4Fe-4S] cluster</name>
        <dbReference type="ChEBI" id="CHEBI:49883"/>
    </cofactor>
</comment>
<dbReference type="Pfam" id="PF04055">
    <property type="entry name" value="Radical_SAM"/>
    <property type="match status" value="1"/>
</dbReference>
<dbReference type="InterPro" id="IPR025274">
    <property type="entry name" value="DUF4070"/>
</dbReference>
<dbReference type="InterPro" id="IPR051198">
    <property type="entry name" value="BchE-like"/>
</dbReference>
<comment type="caution">
    <text evidence="8">The sequence shown here is derived from an EMBL/GenBank/DDBJ whole genome shotgun (WGS) entry which is preliminary data.</text>
</comment>
<dbReference type="AlphaFoldDB" id="A0A832H4V3"/>
<dbReference type="SMART" id="SM00729">
    <property type="entry name" value="Elp3"/>
    <property type="match status" value="1"/>
</dbReference>
<dbReference type="InterPro" id="IPR007197">
    <property type="entry name" value="rSAM"/>
</dbReference>
<evidence type="ECO:0000256" key="4">
    <source>
        <dbReference type="ARBA" id="ARBA00023004"/>
    </source>
</evidence>
<evidence type="ECO:0000313" key="8">
    <source>
        <dbReference type="EMBL" id="HGW95112.1"/>
    </source>
</evidence>
<evidence type="ECO:0000256" key="6">
    <source>
        <dbReference type="SAM" id="MobiDB-lite"/>
    </source>
</evidence>
<dbReference type="InterPro" id="IPR058240">
    <property type="entry name" value="rSAM_sf"/>
</dbReference>
<keyword evidence="2" id="KW-0949">S-adenosyl-L-methionine</keyword>
<dbReference type="SUPFAM" id="SSF102114">
    <property type="entry name" value="Radical SAM enzymes"/>
    <property type="match status" value="1"/>
</dbReference>
<dbReference type="SFLD" id="SFLDS00029">
    <property type="entry name" value="Radical_SAM"/>
    <property type="match status" value="1"/>
</dbReference>
<protein>
    <submittedName>
        <fullName evidence="8">DUF4070 domain-containing protein</fullName>
    </submittedName>
</protein>
<dbReference type="InterPro" id="IPR023404">
    <property type="entry name" value="rSAM_horseshoe"/>
</dbReference>
<evidence type="ECO:0000256" key="3">
    <source>
        <dbReference type="ARBA" id="ARBA00022723"/>
    </source>
</evidence>
<keyword evidence="5" id="KW-0411">Iron-sulfur</keyword>
<feature type="domain" description="Radical SAM core" evidence="7">
    <location>
        <begin position="163"/>
        <end position="388"/>
    </location>
</feature>
<keyword evidence="3" id="KW-0479">Metal-binding</keyword>
<feature type="region of interest" description="Disordered" evidence="6">
    <location>
        <begin position="513"/>
        <end position="533"/>
    </location>
</feature>
<dbReference type="GO" id="GO:0051539">
    <property type="term" value="F:4 iron, 4 sulfur cluster binding"/>
    <property type="evidence" value="ECO:0007669"/>
    <property type="project" value="UniProtKB-KW"/>
</dbReference>
<reference evidence="8" key="1">
    <citation type="journal article" date="2020" name="mSystems">
        <title>Genome- and Community-Level Interaction Insights into Carbon Utilization and Element Cycling Functions of Hydrothermarchaeota in Hydrothermal Sediment.</title>
        <authorList>
            <person name="Zhou Z."/>
            <person name="Liu Y."/>
            <person name="Xu W."/>
            <person name="Pan J."/>
            <person name="Luo Z.H."/>
            <person name="Li M."/>
        </authorList>
    </citation>
    <scope>NUCLEOTIDE SEQUENCE [LARGE SCALE GENOMIC DNA]</scope>
    <source>
        <strain evidence="8">SpSt-402</strain>
    </source>
</reference>
<proteinExistence type="predicted"/>
<keyword evidence="4" id="KW-0408">Iron</keyword>
<evidence type="ECO:0000259" key="7">
    <source>
        <dbReference type="PROSITE" id="PS51918"/>
    </source>
</evidence>
<evidence type="ECO:0000256" key="5">
    <source>
        <dbReference type="ARBA" id="ARBA00023014"/>
    </source>
</evidence>
<accession>A0A832H4V3</accession>
<dbReference type="Gene3D" id="3.80.30.20">
    <property type="entry name" value="tm_1862 like domain"/>
    <property type="match status" value="1"/>
</dbReference>
<dbReference type="EMBL" id="DSRD01000788">
    <property type="protein sequence ID" value="HGW95112.1"/>
    <property type="molecule type" value="Genomic_DNA"/>
</dbReference>
<dbReference type="CDD" id="cd01335">
    <property type="entry name" value="Radical_SAM"/>
    <property type="match status" value="1"/>
</dbReference>
<dbReference type="GO" id="GO:0046872">
    <property type="term" value="F:metal ion binding"/>
    <property type="evidence" value="ECO:0007669"/>
    <property type="project" value="UniProtKB-KW"/>
</dbReference>
<name>A0A832H4V3_9CYAN</name>
<dbReference type="SFLD" id="SFLDG01082">
    <property type="entry name" value="B12-binding_domain_containing"/>
    <property type="match status" value="1"/>
</dbReference>
<dbReference type="Gene3D" id="3.40.50.280">
    <property type="entry name" value="Cobalamin-binding domain"/>
    <property type="match status" value="1"/>
</dbReference>
<dbReference type="PROSITE" id="PS51918">
    <property type="entry name" value="RADICAL_SAM"/>
    <property type="match status" value="1"/>
</dbReference>
<organism evidence="8">
    <name type="scientific">Oscillatoriales cyanobacterium SpSt-402</name>
    <dbReference type="NCBI Taxonomy" id="2282168"/>
    <lineage>
        <taxon>Bacteria</taxon>
        <taxon>Bacillati</taxon>
        <taxon>Cyanobacteriota</taxon>
        <taxon>Cyanophyceae</taxon>
        <taxon>Oscillatoriophycideae</taxon>
        <taxon>Oscillatoriales</taxon>
    </lineage>
</organism>